<feature type="compositionally biased region" description="Low complexity" evidence="1">
    <location>
        <begin position="176"/>
        <end position="192"/>
    </location>
</feature>
<name>A0ABR1RRN0_9PEZI</name>
<evidence type="ECO:0000313" key="4">
    <source>
        <dbReference type="Proteomes" id="UP001444661"/>
    </source>
</evidence>
<comment type="caution">
    <text evidence="3">The sequence shown here is derived from an EMBL/GenBank/DDBJ whole genome shotgun (WGS) entry which is preliminary data.</text>
</comment>
<feature type="compositionally biased region" description="Polar residues" evidence="1">
    <location>
        <begin position="165"/>
        <end position="175"/>
    </location>
</feature>
<feature type="region of interest" description="Disordered" evidence="1">
    <location>
        <begin position="53"/>
        <end position="228"/>
    </location>
</feature>
<feature type="compositionally biased region" description="Low complexity" evidence="1">
    <location>
        <begin position="155"/>
        <end position="164"/>
    </location>
</feature>
<keyword evidence="2" id="KW-0812">Transmembrane</keyword>
<proteinExistence type="predicted"/>
<keyword evidence="4" id="KW-1185">Reference proteome</keyword>
<protein>
    <submittedName>
        <fullName evidence="3">Uncharacterized protein</fullName>
    </submittedName>
</protein>
<sequence>MVETIESAADPFQGDGTDWTALYVLIFLIPVVFFAVAVYSTWQDRRAAAAKAKNDVETGRAVKMKRYSHPSGRSAGEGGESSAAGTAAGRNGANRRTLTIVTATPATTTTTTTTTTTAESAAAAAAAAGTTTSRRHPNSNNPWEPATPLSGGGNNNNNRRNLSSTLVSPRSRYSTNPYRPQEYQQQQQSSNQDVDAAPYLPRPTAPMYGAAATLGESPARSGGAERLG</sequence>
<evidence type="ECO:0000256" key="2">
    <source>
        <dbReference type="SAM" id="Phobius"/>
    </source>
</evidence>
<dbReference type="Proteomes" id="UP001444661">
    <property type="component" value="Unassembled WGS sequence"/>
</dbReference>
<keyword evidence="2" id="KW-0472">Membrane</keyword>
<organism evidence="3 4">
    <name type="scientific">Apiospora rasikravindrae</name>
    <dbReference type="NCBI Taxonomy" id="990691"/>
    <lineage>
        <taxon>Eukaryota</taxon>
        <taxon>Fungi</taxon>
        <taxon>Dikarya</taxon>
        <taxon>Ascomycota</taxon>
        <taxon>Pezizomycotina</taxon>
        <taxon>Sordariomycetes</taxon>
        <taxon>Xylariomycetidae</taxon>
        <taxon>Amphisphaeriales</taxon>
        <taxon>Apiosporaceae</taxon>
        <taxon>Apiospora</taxon>
    </lineage>
</organism>
<dbReference type="EMBL" id="JAQQWK010000013">
    <property type="protein sequence ID" value="KAK8017619.1"/>
    <property type="molecule type" value="Genomic_DNA"/>
</dbReference>
<evidence type="ECO:0000313" key="3">
    <source>
        <dbReference type="EMBL" id="KAK8017619.1"/>
    </source>
</evidence>
<keyword evidence="2" id="KW-1133">Transmembrane helix</keyword>
<accession>A0ABR1RRN0</accession>
<gene>
    <name evidence="3" type="ORF">PG993_013945</name>
</gene>
<evidence type="ECO:0000256" key="1">
    <source>
        <dbReference type="SAM" id="MobiDB-lite"/>
    </source>
</evidence>
<reference evidence="3 4" key="1">
    <citation type="submission" date="2023-01" db="EMBL/GenBank/DDBJ databases">
        <title>Analysis of 21 Apiospora genomes using comparative genomics revels a genus with tremendous synthesis potential of carbohydrate active enzymes and secondary metabolites.</title>
        <authorList>
            <person name="Sorensen T."/>
        </authorList>
    </citation>
    <scope>NUCLEOTIDE SEQUENCE [LARGE SCALE GENOMIC DNA]</scope>
    <source>
        <strain evidence="3 4">CBS 33761</strain>
    </source>
</reference>
<feature type="transmembrane region" description="Helical" evidence="2">
    <location>
        <begin position="20"/>
        <end position="42"/>
    </location>
</feature>
<feature type="compositionally biased region" description="Low complexity" evidence="1">
    <location>
        <begin position="80"/>
        <end position="132"/>
    </location>
</feature>